<organism evidence="1 2">
    <name type="scientific">Blepharisma stoltei</name>
    <dbReference type="NCBI Taxonomy" id="1481888"/>
    <lineage>
        <taxon>Eukaryota</taxon>
        <taxon>Sar</taxon>
        <taxon>Alveolata</taxon>
        <taxon>Ciliophora</taxon>
        <taxon>Postciliodesmatophora</taxon>
        <taxon>Heterotrichea</taxon>
        <taxon>Heterotrichida</taxon>
        <taxon>Blepharismidae</taxon>
        <taxon>Blepharisma</taxon>
    </lineage>
</organism>
<sequence length="335" mass="39175">MELKFYFNLLNFQLSPSSNFLYSETANAPSLLNQNTDNQILTPDELIIKRSFILSSRNNSEIERDFRRICLMNDNCSISSPELSYAYKEYIKAYHQTTSIYFLRRISNRTELVIYDSESEVEEIKILETSEVLSAEMCISRLPNGELFCFGNGRNSRNTFRIDSDYRVSRLPSGARCSNSSAIYFNRNIYWFGGIDWNNWPLTLSRRFDLNQNRWKSLAPMPQADANCTSVIFYGNILISGFYNRNILIYSPDIDSFSIMNYELEVCQVKVLINAEERLYLIEFSNNLFIYESEVGDEYSLKLIVHSTHYHVPFRTYWTYNKGGIYIPISIYNGD</sequence>
<comment type="caution">
    <text evidence="1">The sequence shown here is derived from an EMBL/GenBank/DDBJ whole genome shotgun (WGS) entry which is preliminary data.</text>
</comment>
<dbReference type="EMBL" id="CAJZBQ010000013">
    <property type="protein sequence ID" value="CAG9314850.1"/>
    <property type="molecule type" value="Genomic_DNA"/>
</dbReference>
<proteinExistence type="predicted"/>
<evidence type="ECO:0000313" key="1">
    <source>
        <dbReference type="EMBL" id="CAG9314850.1"/>
    </source>
</evidence>
<dbReference type="Gene3D" id="2.120.10.80">
    <property type="entry name" value="Kelch-type beta propeller"/>
    <property type="match status" value="1"/>
</dbReference>
<evidence type="ECO:0000313" key="2">
    <source>
        <dbReference type="Proteomes" id="UP001162131"/>
    </source>
</evidence>
<accession>A0AAU9IUC7</accession>
<evidence type="ECO:0008006" key="3">
    <source>
        <dbReference type="Google" id="ProtNLM"/>
    </source>
</evidence>
<protein>
    <recommendedName>
        <fullName evidence="3">Kelch motif family protein</fullName>
    </recommendedName>
</protein>
<dbReference type="InterPro" id="IPR011043">
    <property type="entry name" value="Gal_Oxase/kelch_b-propeller"/>
</dbReference>
<reference evidence="1" key="1">
    <citation type="submission" date="2021-09" db="EMBL/GenBank/DDBJ databases">
        <authorList>
            <consortium name="AG Swart"/>
            <person name="Singh M."/>
            <person name="Singh A."/>
            <person name="Seah K."/>
            <person name="Emmerich C."/>
        </authorList>
    </citation>
    <scope>NUCLEOTIDE SEQUENCE</scope>
    <source>
        <strain evidence="1">ATCC30299</strain>
    </source>
</reference>
<dbReference type="Proteomes" id="UP001162131">
    <property type="component" value="Unassembled WGS sequence"/>
</dbReference>
<name>A0AAU9IUC7_9CILI</name>
<dbReference type="InterPro" id="IPR015915">
    <property type="entry name" value="Kelch-typ_b-propeller"/>
</dbReference>
<gene>
    <name evidence="1" type="ORF">BSTOLATCC_MIC12636</name>
</gene>
<dbReference type="SUPFAM" id="SSF50965">
    <property type="entry name" value="Galactose oxidase, central domain"/>
    <property type="match status" value="1"/>
</dbReference>
<dbReference type="AlphaFoldDB" id="A0AAU9IUC7"/>
<keyword evidence="2" id="KW-1185">Reference proteome</keyword>